<feature type="domain" description="SSD" evidence="8">
    <location>
        <begin position="534"/>
        <end position="663"/>
    </location>
</feature>
<organism evidence="9 10">
    <name type="scientific">Virgisporangium ochraceum</name>
    <dbReference type="NCBI Taxonomy" id="65505"/>
    <lineage>
        <taxon>Bacteria</taxon>
        <taxon>Bacillati</taxon>
        <taxon>Actinomycetota</taxon>
        <taxon>Actinomycetes</taxon>
        <taxon>Micromonosporales</taxon>
        <taxon>Micromonosporaceae</taxon>
        <taxon>Virgisporangium</taxon>
    </lineage>
</organism>
<evidence type="ECO:0000256" key="7">
    <source>
        <dbReference type="SAM" id="Phobius"/>
    </source>
</evidence>
<accession>A0A8J3ZU05</accession>
<feature type="transmembrane region" description="Helical" evidence="7">
    <location>
        <begin position="363"/>
        <end position="381"/>
    </location>
</feature>
<dbReference type="GO" id="GO:0005886">
    <property type="term" value="C:plasma membrane"/>
    <property type="evidence" value="ECO:0007669"/>
    <property type="project" value="UniProtKB-SubCell"/>
</dbReference>
<dbReference type="PANTHER" id="PTHR33406">
    <property type="entry name" value="MEMBRANE PROTEIN MJ1562-RELATED"/>
    <property type="match status" value="1"/>
</dbReference>
<dbReference type="SUPFAM" id="SSF82866">
    <property type="entry name" value="Multidrug efflux transporter AcrB transmembrane domain"/>
    <property type="match status" value="2"/>
</dbReference>
<dbReference type="PANTHER" id="PTHR33406:SF6">
    <property type="entry name" value="MEMBRANE PROTEIN YDGH-RELATED"/>
    <property type="match status" value="1"/>
</dbReference>
<dbReference type="AlphaFoldDB" id="A0A8J3ZU05"/>
<gene>
    <name evidence="9" type="ORF">Voc01_045180</name>
</gene>
<evidence type="ECO:0000256" key="5">
    <source>
        <dbReference type="ARBA" id="ARBA00022989"/>
    </source>
</evidence>
<dbReference type="InterPro" id="IPR004869">
    <property type="entry name" value="MMPL_dom"/>
</dbReference>
<feature type="transmembrane region" description="Helical" evidence="7">
    <location>
        <begin position="229"/>
        <end position="252"/>
    </location>
</feature>
<sequence>MDRWAVRITSRWGAIVVLVGAALLTVLTFVTSPEQPAAEPTDGLPAGAESTKVTELQDRFPSGRRGTAIIVYERADGPLTDADRQAVAATRDALAGIGDGTLPPPEPAADGQAVLLVVPLQDGLDTEGQNEAIDRIRDVVADTARPDGLSAWVTGGAAFGRDIANAFAGADVTLLLATMVVVALLLVVTYRSPILWVVPLLVIGAGDQAVAKLLPWVARLIGERTDASVAGIVSVLVFGAGTDYALLLISRYREELRRADDRRAAMVAAMRGVAPAIVGSAGTVILALLTLLFAVLTSNRTLGISAAIGVAVALLFGLVVLPAALVSLPRGVFWPFVPKVDGGGDEQAGLWAKIARGVSRRPVAVLMVSIVLLGAMSAGLFRTEIGLAQTEQFRTEVESVDGQEALGRHFPAGAAQPVTVIADAADAAEVTAVARGVDGVADIGRQEASTDGTLVQISVELTAAPGTPAADEAVRDLRAALNDGTLVGGAPAADLDQRDAQTRDNVVIVPLILAVVLFVLVVLLRSLVGPVLILLTVVASYAASLGAASLLLLGPFGFPALDTGVPLLGFLFLVALGVDYNLFLVTRAREETILRGDTKAGTVRGLAATGGVITAAGVLLAAVFTVLGVLPVIVLTQLGIVVGIGVLLDTLVVRTLVVPAIALTLGERFWWPAKPAALAVPGRHAAGVSPRPAEEDLPAPR</sequence>
<evidence type="ECO:0000256" key="3">
    <source>
        <dbReference type="ARBA" id="ARBA00022475"/>
    </source>
</evidence>
<dbReference type="Pfam" id="PF03176">
    <property type="entry name" value="MMPL"/>
    <property type="match status" value="2"/>
</dbReference>
<dbReference type="RefSeq" id="WP_203929527.1">
    <property type="nucleotide sequence ID" value="NZ_BOPH01000065.1"/>
</dbReference>
<dbReference type="PROSITE" id="PS50156">
    <property type="entry name" value="SSD"/>
    <property type="match status" value="2"/>
</dbReference>
<dbReference type="InterPro" id="IPR050545">
    <property type="entry name" value="Mycobact_MmpL"/>
</dbReference>
<feature type="transmembrane region" description="Helical" evidence="7">
    <location>
        <begin position="640"/>
        <end position="665"/>
    </location>
</feature>
<feature type="transmembrane region" description="Helical" evidence="7">
    <location>
        <begin position="12"/>
        <end position="30"/>
    </location>
</feature>
<evidence type="ECO:0000256" key="4">
    <source>
        <dbReference type="ARBA" id="ARBA00022692"/>
    </source>
</evidence>
<feature type="transmembrane region" description="Helical" evidence="7">
    <location>
        <begin position="531"/>
        <end position="553"/>
    </location>
</feature>
<keyword evidence="3" id="KW-1003">Cell membrane</keyword>
<feature type="transmembrane region" description="Helical" evidence="7">
    <location>
        <begin position="273"/>
        <end position="296"/>
    </location>
</feature>
<name>A0A8J3ZU05_9ACTN</name>
<feature type="transmembrane region" description="Helical" evidence="7">
    <location>
        <begin position="194"/>
        <end position="217"/>
    </location>
</feature>
<keyword evidence="6 7" id="KW-0472">Membrane</keyword>
<feature type="transmembrane region" description="Helical" evidence="7">
    <location>
        <begin position="606"/>
        <end position="634"/>
    </location>
</feature>
<feature type="domain" description="SSD" evidence="8">
    <location>
        <begin position="217"/>
        <end position="327"/>
    </location>
</feature>
<keyword evidence="5 7" id="KW-1133">Transmembrane helix</keyword>
<feature type="transmembrane region" description="Helical" evidence="7">
    <location>
        <begin position="506"/>
        <end position="524"/>
    </location>
</feature>
<evidence type="ECO:0000256" key="1">
    <source>
        <dbReference type="ARBA" id="ARBA00004651"/>
    </source>
</evidence>
<dbReference type="InterPro" id="IPR000731">
    <property type="entry name" value="SSD"/>
</dbReference>
<comment type="subcellular location">
    <subcellularLocation>
        <location evidence="1">Cell membrane</location>
        <topology evidence="1">Multi-pass membrane protein</topology>
    </subcellularLocation>
</comment>
<reference evidence="9" key="1">
    <citation type="submission" date="2021-01" db="EMBL/GenBank/DDBJ databases">
        <title>Whole genome shotgun sequence of Virgisporangium ochraceum NBRC 16418.</title>
        <authorList>
            <person name="Komaki H."/>
            <person name="Tamura T."/>
        </authorList>
    </citation>
    <scope>NUCLEOTIDE SEQUENCE</scope>
    <source>
        <strain evidence="9">NBRC 16418</strain>
    </source>
</reference>
<evidence type="ECO:0000313" key="9">
    <source>
        <dbReference type="EMBL" id="GIJ69601.1"/>
    </source>
</evidence>
<evidence type="ECO:0000256" key="2">
    <source>
        <dbReference type="ARBA" id="ARBA00010157"/>
    </source>
</evidence>
<comment type="caution">
    <text evidence="9">The sequence shown here is derived from an EMBL/GenBank/DDBJ whole genome shotgun (WGS) entry which is preliminary data.</text>
</comment>
<feature type="transmembrane region" description="Helical" evidence="7">
    <location>
        <begin position="302"/>
        <end position="326"/>
    </location>
</feature>
<feature type="transmembrane region" description="Helical" evidence="7">
    <location>
        <begin position="565"/>
        <end position="585"/>
    </location>
</feature>
<evidence type="ECO:0000259" key="8">
    <source>
        <dbReference type="PROSITE" id="PS50156"/>
    </source>
</evidence>
<proteinExistence type="inferred from homology"/>
<dbReference type="EMBL" id="BOPH01000065">
    <property type="protein sequence ID" value="GIJ69601.1"/>
    <property type="molecule type" value="Genomic_DNA"/>
</dbReference>
<feature type="transmembrane region" description="Helical" evidence="7">
    <location>
        <begin position="166"/>
        <end position="187"/>
    </location>
</feature>
<comment type="similarity">
    <text evidence="2">Belongs to the resistance-nodulation-cell division (RND) (TC 2.A.6) family. MmpL subfamily.</text>
</comment>
<evidence type="ECO:0000256" key="6">
    <source>
        <dbReference type="ARBA" id="ARBA00023136"/>
    </source>
</evidence>
<dbReference type="Gene3D" id="1.20.1640.10">
    <property type="entry name" value="Multidrug efflux transporter AcrB transmembrane domain"/>
    <property type="match status" value="2"/>
</dbReference>
<keyword evidence="10" id="KW-1185">Reference proteome</keyword>
<protein>
    <submittedName>
        <fullName evidence="9">Membrane protein</fullName>
    </submittedName>
</protein>
<evidence type="ECO:0000313" key="10">
    <source>
        <dbReference type="Proteomes" id="UP000635606"/>
    </source>
</evidence>
<dbReference type="Proteomes" id="UP000635606">
    <property type="component" value="Unassembled WGS sequence"/>
</dbReference>
<keyword evidence="4 7" id="KW-0812">Transmembrane</keyword>